<dbReference type="PRINTS" id="PR00080">
    <property type="entry name" value="SDRFAMILY"/>
</dbReference>
<dbReference type="EMBL" id="FMAH01000015">
    <property type="protein sequence ID" value="SCB28890.1"/>
    <property type="molecule type" value="Genomic_DNA"/>
</dbReference>
<dbReference type="InterPro" id="IPR036291">
    <property type="entry name" value="NAD(P)-bd_dom_sf"/>
</dbReference>
<evidence type="ECO:0000256" key="1">
    <source>
        <dbReference type="ARBA" id="ARBA00006484"/>
    </source>
</evidence>
<dbReference type="Proteomes" id="UP000199435">
    <property type="component" value="Unassembled WGS sequence"/>
</dbReference>
<dbReference type="RefSeq" id="WP_092849018.1">
    <property type="nucleotide sequence ID" value="NZ_FMAH01000015.1"/>
</dbReference>
<evidence type="ECO:0000313" key="4">
    <source>
        <dbReference type="EMBL" id="SCB28890.1"/>
    </source>
</evidence>
<dbReference type="Pfam" id="PF13561">
    <property type="entry name" value="adh_short_C2"/>
    <property type="match status" value="1"/>
</dbReference>
<dbReference type="OrthoDB" id="198783at2"/>
<name>A0A1C3VM37_9HYPH</name>
<keyword evidence="2" id="KW-0560">Oxidoreductase</keyword>
<evidence type="ECO:0000313" key="5">
    <source>
        <dbReference type="Proteomes" id="UP000199435"/>
    </source>
</evidence>
<dbReference type="SUPFAM" id="SSF51735">
    <property type="entry name" value="NAD(P)-binding Rossmann-fold domains"/>
    <property type="match status" value="1"/>
</dbReference>
<dbReference type="PRINTS" id="PR00081">
    <property type="entry name" value="GDHRDH"/>
</dbReference>
<accession>A0A1C3VM37</accession>
<dbReference type="CDD" id="cd05233">
    <property type="entry name" value="SDR_c"/>
    <property type="match status" value="1"/>
</dbReference>
<dbReference type="GO" id="GO:0016491">
    <property type="term" value="F:oxidoreductase activity"/>
    <property type="evidence" value="ECO:0007669"/>
    <property type="project" value="UniProtKB-KW"/>
</dbReference>
<evidence type="ECO:0000259" key="3">
    <source>
        <dbReference type="SMART" id="SM00822"/>
    </source>
</evidence>
<proteinExistence type="inferred from homology"/>
<feature type="domain" description="Ketoreductase" evidence="3">
    <location>
        <begin position="30"/>
        <end position="216"/>
    </location>
</feature>
<dbReference type="STRING" id="411945.GA0061102_101535"/>
<dbReference type="PANTHER" id="PTHR43639">
    <property type="entry name" value="OXIDOREDUCTASE, SHORT-CHAIN DEHYDROGENASE/REDUCTASE FAMILY (AFU_ORTHOLOGUE AFUA_5G02870)"/>
    <property type="match status" value="1"/>
</dbReference>
<dbReference type="SMART" id="SM00822">
    <property type="entry name" value="PKS_KR"/>
    <property type="match status" value="1"/>
</dbReference>
<comment type="similarity">
    <text evidence="1">Belongs to the short-chain dehydrogenases/reductases (SDR) family.</text>
</comment>
<dbReference type="AlphaFoldDB" id="A0A1C3VM37"/>
<organism evidence="4 5">
    <name type="scientific">Rhizobium miluonense</name>
    <dbReference type="NCBI Taxonomy" id="411945"/>
    <lineage>
        <taxon>Bacteria</taxon>
        <taxon>Pseudomonadati</taxon>
        <taxon>Pseudomonadota</taxon>
        <taxon>Alphaproteobacteria</taxon>
        <taxon>Hyphomicrobiales</taxon>
        <taxon>Rhizobiaceae</taxon>
        <taxon>Rhizobium/Agrobacterium group</taxon>
        <taxon>Rhizobium</taxon>
    </lineage>
</organism>
<dbReference type="InterPro" id="IPR002347">
    <property type="entry name" value="SDR_fam"/>
</dbReference>
<dbReference type="InterPro" id="IPR057326">
    <property type="entry name" value="KR_dom"/>
</dbReference>
<reference evidence="5" key="1">
    <citation type="submission" date="2016-08" db="EMBL/GenBank/DDBJ databases">
        <authorList>
            <person name="Varghese N."/>
            <person name="Submissions Spin"/>
        </authorList>
    </citation>
    <scope>NUCLEOTIDE SEQUENCE [LARGE SCALE GENOMIC DNA]</scope>
    <source>
        <strain evidence="5">HAMBI 2971</strain>
    </source>
</reference>
<dbReference type="PROSITE" id="PS00061">
    <property type="entry name" value="ADH_SHORT"/>
    <property type="match status" value="1"/>
</dbReference>
<dbReference type="InterPro" id="IPR020904">
    <property type="entry name" value="Sc_DH/Rdtase_CS"/>
</dbReference>
<dbReference type="PANTHER" id="PTHR43639:SF1">
    <property type="entry name" value="SHORT-CHAIN DEHYDROGENASE_REDUCTASE FAMILY PROTEIN"/>
    <property type="match status" value="1"/>
</dbReference>
<gene>
    <name evidence="4" type="ORF">GA0061102_101535</name>
</gene>
<protein>
    <submittedName>
        <fullName evidence="4">NAD(P)-dependent dehydrogenase, short-chain alcohol dehydrogenase family</fullName>
    </submittedName>
</protein>
<keyword evidence="5" id="KW-1185">Reference proteome</keyword>
<dbReference type="FunFam" id="3.40.50.720:FF:000084">
    <property type="entry name" value="Short-chain dehydrogenase reductase"/>
    <property type="match status" value="1"/>
</dbReference>
<evidence type="ECO:0000256" key="2">
    <source>
        <dbReference type="ARBA" id="ARBA00023002"/>
    </source>
</evidence>
<dbReference type="Gene3D" id="3.40.50.720">
    <property type="entry name" value="NAD(P)-binding Rossmann-like Domain"/>
    <property type="match status" value="1"/>
</dbReference>
<sequence length="272" mass="27818">MSSQVPSAAVAAPSNAADRRAPYPRSLAGKVALVVGGAGAIGAATSRMLAAAGATVVITYLDSERDAAAARSLVAELGVDHAAYVANVVDTPSLIALRTQLQDRYGRLDILVNAAGFTKPVPHADLDALTDDLIDRMLQVNWRGQFASIRTFAPMLKASGDGLVVSISSIAAFTGVGSSIAYCAAKAGIDVMTKALARALAPEVRVLAVSPGVVDTEFVPGRGADFNEKVSASTPLKRLGEAEDIAAAITACATMLGYSTGHIIQVDGGRAL</sequence>